<reference evidence="2 3" key="1">
    <citation type="submission" date="2019-10" db="EMBL/GenBank/DDBJ databases">
        <authorList>
            <person name="Karimi E."/>
        </authorList>
    </citation>
    <scope>NUCLEOTIDE SEQUENCE [LARGE SCALE GENOMIC DNA]</scope>
    <source>
        <strain evidence="2">Maribacter sp. 151</strain>
    </source>
</reference>
<proteinExistence type="predicted"/>
<dbReference type="Pfam" id="PF09346">
    <property type="entry name" value="SMI1_KNR4"/>
    <property type="match status" value="1"/>
</dbReference>
<dbReference type="Proteomes" id="UP000430202">
    <property type="component" value="Unassembled WGS sequence"/>
</dbReference>
<name>A0A653TWY8_9FLAO</name>
<dbReference type="InterPro" id="IPR018958">
    <property type="entry name" value="Knr4/Smi1-like_dom"/>
</dbReference>
<dbReference type="SUPFAM" id="SSF160631">
    <property type="entry name" value="SMI1/KNR4-like"/>
    <property type="match status" value="1"/>
</dbReference>
<dbReference type="InterPro" id="IPR037883">
    <property type="entry name" value="Knr4/Smi1-like_sf"/>
</dbReference>
<evidence type="ECO:0000259" key="1">
    <source>
        <dbReference type="Pfam" id="PF09346"/>
    </source>
</evidence>
<sequence length="147" mass="17056">MKLEMSDVFQQRLPLKYLKFLQENPKGAPLKNNSRWDKRTWNLMGTEALLKRWEMKGVGEAANYECLKLYTQVQEEVGMELTAPSAHFRSVKLERVGKGFVIGEENGDYLYLDPECKFTVWAYYHDGAEVALISKSFSELLRTQKPL</sequence>
<evidence type="ECO:0000313" key="2">
    <source>
        <dbReference type="EMBL" id="VXB81831.1"/>
    </source>
</evidence>
<organism evidence="2 3">
    <name type="scientific">Maribacter litoralis</name>
    <dbReference type="NCBI Taxonomy" id="2059726"/>
    <lineage>
        <taxon>Bacteria</taxon>
        <taxon>Pseudomonadati</taxon>
        <taxon>Bacteroidota</taxon>
        <taxon>Flavobacteriia</taxon>
        <taxon>Flavobacteriales</taxon>
        <taxon>Flavobacteriaceae</taxon>
        <taxon>Maribacter</taxon>
    </lineage>
</organism>
<gene>
    <name evidence="2" type="ORF">MARI151_30667</name>
</gene>
<protein>
    <recommendedName>
        <fullName evidence="1">Knr4/Smi1-like domain-containing protein</fullName>
    </recommendedName>
</protein>
<keyword evidence="3" id="KW-1185">Reference proteome</keyword>
<dbReference type="RefSeq" id="WP_159303188.1">
    <property type="nucleotide sequence ID" value="NZ_LR733271.1"/>
</dbReference>
<dbReference type="EMBL" id="CABWLR010000003">
    <property type="protein sequence ID" value="VXB81831.1"/>
    <property type="molecule type" value="Genomic_DNA"/>
</dbReference>
<dbReference type="AlphaFoldDB" id="A0A653TWY8"/>
<feature type="domain" description="Knr4/Smi1-like" evidence="1">
    <location>
        <begin position="11"/>
        <end position="142"/>
    </location>
</feature>
<accession>A0A653TWY8</accession>
<evidence type="ECO:0000313" key="3">
    <source>
        <dbReference type="Proteomes" id="UP000430202"/>
    </source>
</evidence>